<accession>A0A7W6ALH6</accession>
<proteinExistence type="predicted"/>
<dbReference type="EMBL" id="BSPG01000023">
    <property type="protein sequence ID" value="GLS45485.1"/>
    <property type="molecule type" value="Genomic_DNA"/>
</dbReference>
<dbReference type="RefSeq" id="WP_183506342.1">
    <property type="nucleotide sequence ID" value="NZ_BSPG01000023.1"/>
</dbReference>
<gene>
    <name evidence="1" type="ORF">GCM10007884_34760</name>
    <name evidence="2" type="ORF">GGR33_002914</name>
</gene>
<protein>
    <submittedName>
        <fullName evidence="2">Uncharacterized protein YdeI (YjbR/CyaY-like superfamily)</fullName>
    </submittedName>
</protein>
<evidence type="ECO:0000313" key="2">
    <source>
        <dbReference type="EMBL" id="MBB3903405.1"/>
    </source>
</evidence>
<reference evidence="4" key="2">
    <citation type="journal article" date="2019" name="Int. J. Syst. Evol. Microbiol.">
        <title>The Global Catalogue of Microorganisms (GCM) 10K type strain sequencing project: providing services to taxonomists for standard genome sequencing and annotation.</title>
        <authorList>
            <consortium name="The Broad Institute Genomics Platform"/>
            <consortium name="The Broad Institute Genome Sequencing Center for Infectious Disease"/>
            <person name="Wu L."/>
            <person name="Ma J."/>
        </authorList>
    </citation>
    <scope>NUCLEOTIDE SEQUENCE [LARGE SCALE GENOMIC DNA]</scope>
    <source>
        <strain evidence="4">NBRC 107710</strain>
    </source>
</reference>
<dbReference type="Proteomes" id="UP000517759">
    <property type="component" value="Unassembled WGS sequence"/>
</dbReference>
<reference evidence="2 3" key="3">
    <citation type="submission" date="2020-08" db="EMBL/GenBank/DDBJ databases">
        <title>Genomic Encyclopedia of Type Strains, Phase IV (KMG-IV): sequencing the most valuable type-strain genomes for metagenomic binning, comparative biology and taxonomic classification.</title>
        <authorList>
            <person name="Goeker M."/>
        </authorList>
    </citation>
    <scope>NUCLEOTIDE SEQUENCE [LARGE SCALE GENOMIC DNA]</scope>
    <source>
        <strain evidence="2 3">DSM 24105</strain>
    </source>
</reference>
<evidence type="ECO:0000313" key="3">
    <source>
        <dbReference type="Proteomes" id="UP000517759"/>
    </source>
</evidence>
<evidence type="ECO:0000313" key="1">
    <source>
        <dbReference type="EMBL" id="GLS45485.1"/>
    </source>
</evidence>
<keyword evidence="4" id="KW-1185">Reference proteome</keyword>
<dbReference type="Proteomes" id="UP001156881">
    <property type="component" value="Unassembled WGS sequence"/>
</dbReference>
<sequence length="196" mass="21538">MAEKAGLPILAFAGLAEWESWLEANPRTTPGIWLKLAKKGSDLASVTQPEAIEGALCHGWIDGQAAPFDGSCWLIRFTPRRARSKWSLVNREKAEALVAAGRVREAGLAEIEAARADGRWEAAYAPSSRIEVPADLTAALDAAPGAKRQFENLDRQNRYAILYRIHDAKRAETRAKRIAGFVAMLERGETPYPKKA</sequence>
<reference evidence="1" key="1">
    <citation type="journal article" date="2014" name="Int. J. Syst. Evol. Microbiol.">
        <title>Complete genome of a new Firmicutes species belonging to the dominant human colonic microbiota ('Ruminococcus bicirculans') reveals two chromosomes and a selective capacity to utilize plant glucans.</title>
        <authorList>
            <consortium name="NISC Comparative Sequencing Program"/>
            <person name="Wegmann U."/>
            <person name="Louis P."/>
            <person name="Goesmann A."/>
            <person name="Henrissat B."/>
            <person name="Duncan S.H."/>
            <person name="Flint H.J."/>
        </authorList>
    </citation>
    <scope>NUCLEOTIDE SEQUENCE</scope>
    <source>
        <strain evidence="1">NBRC 107710</strain>
    </source>
</reference>
<organism evidence="2 3">
    <name type="scientific">Methylobacterium brachythecii</name>
    <dbReference type="NCBI Taxonomy" id="1176177"/>
    <lineage>
        <taxon>Bacteria</taxon>
        <taxon>Pseudomonadati</taxon>
        <taxon>Pseudomonadota</taxon>
        <taxon>Alphaproteobacteria</taxon>
        <taxon>Hyphomicrobiales</taxon>
        <taxon>Methylobacteriaceae</taxon>
        <taxon>Methylobacterium</taxon>
    </lineage>
</organism>
<reference evidence="1" key="4">
    <citation type="submission" date="2023-01" db="EMBL/GenBank/DDBJ databases">
        <title>Draft genome sequence of Methylobacterium brachythecii strain NBRC 107710.</title>
        <authorList>
            <person name="Sun Q."/>
            <person name="Mori K."/>
        </authorList>
    </citation>
    <scope>NUCLEOTIDE SEQUENCE</scope>
    <source>
        <strain evidence="1">NBRC 107710</strain>
    </source>
</reference>
<name>A0A7W6ALH6_9HYPH</name>
<comment type="caution">
    <text evidence="2">The sequence shown here is derived from an EMBL/GenBank/DDBJ whole genome shotgun (WGS) entry which is preliminary data.</text>
</comment>
<dbReference type="Pfam" id="PF13376">
    <property type="entry name" value="OmdA"/>
    <property type="match status" value="1"/>
</dbReference>
<evidence type="ECO:0000313" key="4">
    <source>
        <dbReference type="Proteomes" id="UP001156881"/>
    </source>
</evidence>
<dbReference type="AlphaFoldDB" id="A0A7W6ALH6"/>
<dbReference type="EMBL" id="JACIDN010000005">
    <property type="protein sequence ID" value="MBB3903405.1"/>
    <property type="molecule type" value="Genomic_DNA"/>
</dbReference>